<accession>A0A832ZVP2</accession>
<dbReference type="Gene3D" id="3.30.465.10">
    <property type="match status" value="1"/>
</dbReference>
<keyword evidence="1" id="KW-0285">Flavoprotein</keyword>
<dbReference type="InterPro" id="IPR016166">
    <property type="entry name" value="FAD-bd_PCMH"/>
</dbReference>
<dbReference type="Pfam" id="PF00941">
    <property type="entry name" value="FAD_binding_5"/>
    <property type="match status" value="1"/>
</dbReference>
<dbReference type="SUPFAM" id="SSF55447">
    <property type="entry name" value="CO dehydrogenase flavoprotein C-terminal domain-like"/>
    <property type="match status" value="1"/>
</dbReference>
<evidence type="ECO:0000259" key="4">
    <source>
        <dbReference type="PROSITE" id="PS51387"/>
    </source>
</evidence>
<evidence type="ECO:0000256" key="1">
    <source>
        <dbReference type="ARBA" id="ARBA00022630"/>
    </source>
</evidence>
<evidence type="ECO:0000256" key="3">
    <source>
        <dbReference type="ARBA" id="ARBA00023002"/>
    </source>
</evidence>
<dbReference type="SUPFAM" id="SSF56176">
    <property type="entry name" value="FAD-binding/transporter-associated domain-like"/>
    <property type="match status" value="1"/>
</dbReference>
<dbReference type="InterPro" id="IPR036318">
    <property type="entry name" value="FAD-bd_PCMH-like_sf"/>
</dbReference>
<gene>
    <name evidence="5" type="ORF">EYH45_04100</name>
</gene>
<evidence type="ECO:0000313" key="5">
    <source>
        <dbReference type="EMBL" id="HIQ29727.1"/>
    </source>
</evidence>
<dbReference type="EMBL" id="DQVM01000078">
    <property type="protein sequence ID" value="HIQ29727.1"/>
    <property type="molecule type" value="Genomic_DNA"/>
</dbReference>
<dbReference type="Gene3D" id="3.30.390.50">
    <property type="entry name" value="CO dehydrogenase flavoprotein, C-terminal domain"/>
    <property type="match status" value="1"/>
</dbReference>
<dbReference type="InterPro" id="IPR016169">
    <property type="entry name" value="FAD-bd_PCMH_sub2"/>
</dbReference>
<dbReference type="InterPro" id="IPR002346">
    <property type="entry name" value="Mopterin_DH_FAD-bd"/>
</dbReference>
<sequence length="294" mass="32698">MNRLHDIEVYSPKTLEEALEILRREGDRVKVIAGGTDLIIQMKDGIMPRKNLLNIYSIDELRYIRMGNDSIRIGALTSFTDIASSALIRNYARILADAANTIGSIQIMNKASIGGNLVNASPAADSIPPLYVLDAVLVLRSVEGVREVPIQSFYRGYKKLDIRSDELLTEVRVRRMAEDEDGIFLKHGLRLGDAISVVNAALLVKWDGDDRFKDVKIALGAVAPTVVRARSCEEALTGKELNDSTIWDAASKVVNDISPIDDVRGTAEYRREMSVNLLYIGLWEIINKRNQAGW</sequence>
<dbReference type="FunFam" id="3.30.465.10:FF:000017">
    <property type="entry name" value="Xanthine dehydrogenase, FAD binding subunit"/>
    <property type="match status" value="1"/>
</dbReference>
<dbReference type="PANTHER" id="PTHR42659">
    <property type="entry name" value="XANTHINE DEHYDROGENASE SUBUNIT C-RELATED"/>
    <property type="match status" value="1"/>
</dbReference>
<comment type="caution">
    <text evidence="5">The sequence shown here is derived from an EMBL/GenBank/DDBJ whole genome shotgun (WGS) entry which is preliminary data.</text>
</comment>
<dbReference type="Gene3D" id="3.30.43.10">
    <property type="entry name" value="Uridine Diphospho-n-acetylenolpyruvylglucosamine Reductase, domain 2"/>
    <property type="match status" value="1"/>
</dbReference>
<dbReference type="AlphaFoldDB" id="A0A832ZVP2"/>
<dbReference type="InterPro" id="IPR005107">
    <property type="entry name" value="CO_DH_flav_C"/>
</dbReference>
<reference evidence="5" key="1">
    <citation type="journal article" date="2020" name="ISME J.">
        <title>Gammaproteobacteria mediating utilization of methyl-, sulfur- and petroleum organic compounds in deep ocean hydrothermal plumes.</title>
        <authorList>
            <person name="Zhou Z."/>
            <person name="Liu Y."/>
            <person name="Pan J."/>
            <person name="Cron B.R."/>
            <person name="Toner B.M."/>
            <person name="Anantharaman K."/>
            <person name="Breier J.A."/>
            <person name="Dick G.J."/>
            <person name="Li M."/>
        </authorList>
    </citation>
    <scope>NUCLEOTIDE SEQUENCE</scope>
    <source>
        <strain evidence="5">SZUA-1515</strain>
    </source>
</reference>
<dbReference type="GO" id="GO:0016491">
    <property type="term" value="F:oxidoreductase activity"/>
    <property type="evidence" value="ECO:0007669"/>
    <property type="project" value="UniProtKB-KW"/>
</dbReference>
<dbReference type="InterPro" id="IPR051312">
    <property type="entry name" value="Diverse_Substr_Oxidored"/>
</dbReference>
<dbReference type="InterPro" id="IPR016167">
    <property type="entry name" value="FAD-bd_PCMH_sub1"/>
</dbReference>
<keyword evidence="3" id="KW-0560">Oxidoreductase</keyword>
<dbReference type="Proteomes" id="UP000608579">
    <property type="component" value="Unassembled WGS sequence"/>
</dbReference>
<keyword evidence="2" id="KW-0274">FAD</keyword>
<organism evidence="5 6">
    <name type="scientific">Caldiarchaeum subterraneum</name>
    <dbReference type="NCBI Taxonomy" id="311458"/>
    <lineage>
        <taxon>Archaea</taxon>
        <taxon>Nitrososphaerota</taxon>
        <taxon>Candidatus Caldarchaeales</taxon>
        <taxon>Candidatus Caldarchaeaceae</taxon>
        <taxon>Candidatus Caldarchaeum</taxon>
    </lineage>
</organism>
<dbReference type="Pfam" id="PF03450">
    <property type="entry name" value="CO_deh_flav_C"/>
    <property type="match status" value="1"/>
</dbReference>
<proteinExistence type="predicted"/>
<dbReference type="GO" id="GO:0071949">
    <property type="term" value="F:FAD binding"/>
    <property type="evidence" value="ECO:0007669"/>
    <property type="project" value="InterPro"/>
</dbReference>
<name>A0A832ZVP2_CALS0</name>
<dbReference type="PANTHER" id="PTHR42659:SF2">
    <property type="entry name" value="XANTHINE DEHYDROGENASE SUBUNIT C-RELATED"/>
    <property type="match status" value="1"/>
</dbReference>
<feature type="domain" description="FAD-binding PCMH-type" evidence="4">
    <location>
        <begin position="2"/>
        <end position="178"/>
    </location>
</feature>
<evidence type="ECO:0000256" key="2">
    <source>
        <dbReference type="ARBA" id="ARBA00022827"/>
    </source>
</evidence>
<protein>
    <submittedName>
        <fullName evidence="5">Xanthine dehydrogenase family protein subunit M</fullName>
    </submittedName>
</protein>
<dbReference type="PROSITE" id="PS51387">
    <property type="entry name" value="FAD_PCMH"/>
    <property type="match status" value="1"/>
</dbReference>
<dbReference type="InterPro" id="IPR036683">
    <property type="entry name" value="CO_DH_flav_C_dom_sf"/>
</dbReference>
<evidence type="ECO:0000313" key="6">
    <source>
        <dbReference type="Proteomes" id="UP000608579"/>
    </source>
</evidence>
<dbReference type="SMART" id="SM01092">
    <property type="entry name" value="CO_deh_flav_C"/>
    <property type="match status" value="1"/>
</dbReference>